<gene>
    <name evidence="2" type="ORF">EHQ81_01505</name>
    <name evidence="1" type="ORF">EHQ82_21110</name>
</gene>
<dbReference type="Proteomes" id="UP000298057">
    <property type="component" value="Unassembled WGS sequence"/>
</dbReference>
<dbReference type="EMBL" id="RQGV01000005">
    <property type="protein sequence ID" value="TGM15096.1"/>
    <property type="molecule type" value="Genomic_DNA"/>
</dbReference>
<organism evidence="2 3">
    <name type="scientific">Leptospira selangorensis</name>
    <dbReference type="NCBI Taxonomy" id="2484982"/>
    <lineage>
        <taxon>Bacteria</taxon>
        <taxon>Pseudomonadati</taxon>
        <taxon>Spirochaetota</taxon>
        <taxon>Spirochaetia</taxon>
        <taxon>Leptospirales</taxon>
        <taxon>Leptospiraceae</taxon>
        <taxon>Leptospira</taxon>
    </lineage>
</organism>
<proteinExistence type="predicted"/>
<protein>
    <submittedName>
        <fullName evidence="2">Uncharacterized protein</fullName>
    </submittedName>
</protein>
<accession>A0A5F2BVV3</accession>
<dbReference type="RefSeq" id="WP_135629268.1">
    <property type="nucleotide sequence ID" value="NZ_RQGU01000161.1"/>
</dbReference>
<evidence type="ECO:0000313" key="3">
    <source>
        <dbReference type="Proteomes" id="UP000297832"/>
    </source>
</evidence>
<sequence length="215" mass="23780">MKIQLLDFLYNFIDIGTTILHRRHAAYIIISLFAIGCKTNENLKSSTLVNGKGRNYLTIQLIDHSSADYDSLNIAYLCISEQNGNSCLLDFKEGTLDVSSEGVKISLPPGKFDGSLRLRGGTWENIKTNISFDLSGISLTSGVECKSEEVAAGYTVHQNVVCPSIIVAPNKNPILRIEISPVYKSYLEASIVLFLFFRNPTQANLRFLKVSLIQG</sequence>
<name>A0A5F2BVV3_9LEPT</name>
<evidence type="ECO:0000313" key="2">
    <source>
        <dbReference type="EMBL" id="TGM15096.1"/>
    </source>
</evidence>
<evidence type="ECO:0000313" key="4">
    <source>
        <dbReference type="Proteomes" id="UP000298057"/>
    </source>
</evidence>
<comment type="caution">
    <text evidence="2">The sequence shown here is derived from an EMBL/GenBank/DDBJ whole genome shotgun (WGS) entry which is preliminary data.</text>
</comment>
<dbReference type="AlphaFoldDB" id="A0A5F2BVV3"/>
<reference evidence="1" key="1">
    <citation type="submission" date="2018-10" db="EMBL/GenBank/DDBJ databases">
        <authorList>
            <person name="Vincent A.T."/>
            <person name="Schiettekatte O."/>
            <person name="Bourhy P."/>
            <person name="Veyrier F.J."/>
            <person name="Picardeau M."/>
        </authorList>
    </citation>
    <scope>NUCLEOTIDE SEQUENCE</scope>
    <source>
        <strain evidence="1">201702406</strain>
    </source>
</reference>
<dbReference type="Proteomes" id="UP000297832">
    <property type="component" value="Unassembled WGS sequence"/>
</dbReference>
<dbReference type="EMBL" id="RQGU01000161">
    <property type="protein sequence ID" value="TGM12043.1"/>
    <property type="molecule type" value="Genomic_DNA"/>
</dbReference>
<reference evidence="3 4" key="2">
    <citation type="journal article" date="2019" name="PLoS Negl. Trop. Dis.">
        <title>Revisiting the worldwide diversity of Leptospira species in the environment.</title>
        <authorList>
            <person name="Vincent A.T."/>
            <person name="Schiettekatte O."/>
            <person name="Bourhy P."/>
            <person name="Veyrier F.J."/>
            <person name="Picardeau M."/>
        </authorList>
    </citation>
    <scope>NUCLEOTIDE SEQUENCE [LARGE SCALE GENOMIC DNA]</scope>
    <source>
        <strain evidence="2 3">201702405</strain>
        <strain evidence="4">201702406</strain>
    </source>
</reference>
<evidence type="ECO:0000313" key="1">
    <source>
        <dbReference type="EMBL" id="TGM12043.1"/>
    </source>
</evidence>
<keyword evidence="4" id="KW-1185">Reference proteome</keyword>